<reference evidence="8 9" key="1">
    <citation type="journal article" date="2011" name="Stand. Genomic Sci.">
        <title>Non-contiguous finished genome sequence of Bacteroides coprosuis type strain (PC139).</title>
        <authorList>
            <person name="Land M."/>
            <person name="Held B."/>
            <person name="Gronow S."/>
            <person name="Abt B."/>
            <person name="Lucas S."/>
            <person name="Del Rio T.G."/>
            <person name="Nolan M."/>
            <person name="Tice H."/>
            <person name="Cheng J.F."/>
            <person name="Pitluck S."/>
            <person name="Liolios K."/>
            <person name="Pagani I."/>
            <person name="Ivanova N."/>
            <person name="Mavromatis K."/>
            <person name="Mikhailova N."/>
            <person name="Pati A."/>
            <person name="Tapia R."/>
            <person name="Han C."/>
            <person name="Goodwin L."/>
            <person name="Chen A."/>
            <person name="Palaniappan K."/>
            <person name="Hauser L."/>
            <person name="Brambilla E.M."/>
            <person name="Rohde M."/>
            <person name="Goker M."/>
            <person name="Detter J.C."/>
            <person name="Woyke T."/>
            <person name="Bristow J."/>
            <person name="Eisen J.A."/>
            <person name="Markowitz V."/>
            <person name="Hugenholtz P."/>
            <person name="Kyrpides N.C."/>
            <person name="Klenk H.P."/>
            <person name="Lapidus A."/>
        </authorList>
    </citation>
    <scope>NUCLEOTIDE SEQUENCE</scope>
    <source>
        <strain evidence="8 9">DSM 18011</strain>
    </source>
</reference>
<feature type="transmembrane region" description="Helical" evidence="6">
    <location>
        <begin position="232"/>
        <end position="252"/>
    </location>
</feature>
<evidence type="ECO:0000256" key="4">
    <source>
        <dbReference type="ARBA" id="ARBA00022989"/>
    </source>
</evidence>
<dbReference type="Pfam" id="PF00892">
    <property type="entry name" value="EamA"/>
    <property type="match status" value="1"/>
</dbReference>
<dbReference type="eggNOG" id="COG5006">
    <property type="taxonomic scope" value="Bacteria"/>
</dbReference>
<keyword evidence="2" id="KW-1003">Cell membrane</keyword>
<proteinExistence type="predicted"/>
<dbReference type="InterPro" id="IPR000620">
    <property type="entry name" value="EamA_dom"/>
</dbReference>
<evidence type="ECO:0000259" key="7">
    <source>
        <dbReference type="Pfam" id="PF00892"/>
    </source>
</evidence>
<dbReference type="Proteomes" id="UP000018439">
    <property type="component" value="Chromosome"/>
</dbReference>
<feature type="transmembrane region" description="Helical" evidence="6">
    <location>
        <begin position="33"/>
        <end position="55"/>
    </location>
</feature>
<organism evidence="8 9">
    <name type="scientific">Bacteroides coprosuis DSM 18011</name>
    <dbReference type="NCBI Taxonomy" id="679937"/>
    <lineage>
        <taxon>Bacteria</taxon>
        <taxon>Pseudomonadati</taxon>
        <taxon>Bacteroidota</taxon>
        <taxon>Bacteroidia</taxon>
        <taxon>Bacteroidales</taxon>
        <taxon>Bacteroidaceae</taxon>
        <taxon>Bacteroides</taxon>
    </lineage>
</organism>
<feature type="domain" description="EamA" evidence="7">
    <location>
        <begin position="142"/>
        <end position="273"/>
    </location>
</feature>
<dbReference type="EMBL" id="CM001167">
    <property type="protein sequence ID" value="EGJ70409.1"/>
    <property type="molecule type" value="Genomic_DNA"/>
</dbReference>
<name>F3ZPQ0_9BACE</name>
<evidence type="ECO:0000256" key="1">
    <source>
        <dbReference type="ARBA" id="ARBA00004651"/>
    </source>
</evidence>
<feature type="transmembrane region" description="Helical" evidence="6">
    <location>
        <begin position="67"/>
        <end position="85"/>
    </location>
</feature>
<dbReference type="OrthoDB" id="9815120at2"/>
<feature type="transmembrane region" description="Helical" evidence="6">
    <location>
        <begin position="91"/>
        <end position="111"/>
    </location>
</feature>
<dbReference type="PANTHER" id="PTHR32322:SF18">
    <property type="entry name" value="S-ADENOSYLMETHIONINE_S-ADENOSYLHOMOCYSTEINE TRANSPORTER"/>
    <property type="match status" value="1"/>
</dbReference>
<dbReference type="SUPFAM" id="SSF103481">
    <property type="entry name" value="Multidrug resistance efflux transporter EmrE"/>
    <property type="match status" value="2"/>
</dbReference>
<feature type="transmembrane region" description="Helical" evidence="6">
    <location>
        <begin position="258"/>
        <end position="278"/>
    </location>
</feature>
<keyword evidence="3 6" id="KW-0812">Transmembrane</keyword>
<dbReference type="HOGENOM" id="CLU_057295_0_1_10"/>
<keyword evidence="4 6" id="KW-1133">Transmembrane helix</keyword>
<dbReference type="GO" id="GO:0005886">
    <property type="term" value="C:plasma membrane"/>
    <property type="evidence" value="ECO:0007669"/>
    <property type="project" value="UniProtKB-SubCell"/>
</dbReference>
<evidence type="ECO:0000313" key="8">
    <source>
        <dbReference type="EMBL" id="EGJ70409.1"/>
    </source>
</evidence>
<dbReference type="PANTHER" id="PTHR32322">
    <property type="entry name" value="INNER MEMBRANE TRANSPORTER"/>
    <property type="match status" value="1"/>
</dbReference>
<evidence type="ECO:0000313" key="9">
    <source>
        <dbReference type="Proteomes" id="UP000018439"/>
    </source>
</evidence>
<sequence>MRKPSSATAIPAVLLSMISVQSGASIAKRLFPVLGASGTSTLRIGLSAILLFLVNKPKLFSFTKQQWMYSISYGLFLGGMNLLFYCGIERIPLGLGVTVEFVGPLTLALVSSRKLQDLLWALLACMGILLIVPWNNNGIDPIGLLFTLSAGACWAAYIVMGGKISKIMNNGDAVSIGMCVATLFILPFGVFSGELAHVTWVYFIMGLGVAIFSSAIPFTLDFIGLKYLPAKTFSILMSLHPVFAALFGLLFLSEFLEINQWISILCIVTASIGSTLSAHKYSKHHKVA</sequence>
<evidence type="ECO:0000256" key="5">
    <source>
        <dbReference type="ARBA" id="ARBA00023136"/>
    </source>
</evidence>
<gene>
    <name evidence="8" type="ORF">Bcop_0190</name>
</gene>
<feature type="transmembrane region" description="Helical" evidence="6">
    <location>
        <begin position="142"/>
        <end position="161"/>
    </location>
</feature>
<evidence type="ECO:0000256" key="2">
    <source>
        <dbReference type="ARBA" id="ARBA00022475"/>
    </source>
</evidence>
<protein>
    <recommendedName>
        <fullName evidence="7">EamA domain-containing protein</fullName>
    </recommendedName>
</protein>
<dbReference type="InterPro" id="IPR037185">
    <property type="entry name" value="EmrE-like"/>
</dbReference>
<comment type="subcellular location">
    <subcellularLocation>
        <location evidence="1">Cell membrane</location>
        <topology evidence="1">Multi-pass membrane protein</topology>
    </subcellularLocation>
</comment>
<accession>F3ZPQ0</accession>
<feature type="transmembrane region" description="Helical" evidence="6">
    <location>
        <begin position="173"/>
        <end position="193"/>
    </location>
</feature>
<keyword evidence="9" id="KW-1185">Reference proteome</keyword>
<dbReference type="AlphaFoldDB" id="F3ZPQ0"/>
<feature type="transmembrane region" description="Helical" evidence="6">
    <location>
        <begin position="199"/>
        <end position="220"/>
    </location>
</feature>
<dbReference type="InterPro" id="IPR050638">
    <property type="entry name" value="AA-Vitamin_Transporters"/>
</dbReference>
<keyword evidence="5 6" id="KW-0472">Membrane</keyword>
<feature type="transmembrane region" description="Helical" evidence="6">
    <location>
        <begin position="118"/>
        <end position="136"/>
    </location>
</feature>
<evidence type="ECO:0000256" key="3">
    <source>
        <dbReference type="ARBA" id="ARBA00022692"/>
    </source>
</evidence>
<evidence type="ECO:0000256" key="6">
    <source>
        <dbReference type="SAM" id="Phobius"/>
    </source>
</evidence>